<feature type="region of interest" description="Disordered" evidence="1">
    <location>
        <begin position="38"/>
        <end position="66"/>
    </location>
</feature>
<keyword evidence="2" id="KW-0812">Transmembrane</keyword>
<name>A0A7T3DC64_9BURK</name>
<feature type="region of interest" description="Disordered" evidence="1">
    <location>
        <begin position="161"/>
        <end position="219"/>
    </location>
</feature>
<proteinExistence type="predicted"/>
<evidence type="ECO:0008006" key="5">
    <source>
        <dbReference type="Google" id="ProtNLM"/>
    </source>
</evidence>
<accession>A0A7T3DC64</accession>
<evidence type="ECO:0000256" key="2">
    <source>
        <dbReference type="SAM" id="Phobius"/>
    </source>
</evidence>
<keyword evidence="2" id="KW-1133">Transmembrane helix</keyword>
<dbReference type="Proteomes" id="UP000595064">
    <property type="component" value="Chromosome"/>
</dbReference>
<feature type="region of interest" description="Disordered" evidence="1">
    <location>
        <begin position="78"/>
        <end position="100"/>
    </location>
</feature>
<evidence type="ECO:0000256" key="1">
    <source>
        <dbReference type="SAM" id="MobiDB-lite"/>
    </source>
</evidence>
<dbReference type="AlphaFoldDB" id="A0A7T3DC64"/>
<protein>
    <recommendedName>
        <fullName evidence="5">General secretion pathway protein C</fullName>
    </recommendedName>
</protein>
<evidence type="ECO:0000313" key="3">
    <source>
        <dbReference type="EMBL" id="QPS78919.1"/>
    </source>
</evidence>
<sequence>MRRPNLPVWGIAGTQLILCAGLAALWLTPELQLRNTTWQPPGVQRGDIQAMVPQSPSGSAPRQDDRQLLQMQERPLFAMTRRPPPPPPPPPPPAKEPEPDRLANAQVLGSFAGKVTGIILRVDGKEQRLMVNQSLNGWKLIRVDGREVELEREGSRRTLTIARSSMDKGAAPRPGSPAQANSAPEEPQFPLPAGLTRSGQGAPVPSFGSSGPAVAKPQK</sequence>
<reference evidence="3 4" key="1">
    <citation type="submission" date="2020-12" db="EMBL/GenBank/DDBJ databases">
        <title>FDA dAtabase for Regulatory Grade micrObial Sequences (FDA-ARGOS): Supporting development and validation of Infectious Disease Dx tests.</title>
        <authorList>
            <person name="Sproer C."/>
            <person name="Gronow S."/>
            <person name="Severitt S."/>
            <person name="Schroder I."/>
            <person name="Tallon L."/>
            <person name="Sadzewicz L."/>
            <person name="Zhao X."/>
            <person name="Boylan J."/>
            <person name="Ott S."/>
            <person name="Bowen H."/>
            <person name="Vavikolanu K."/>
            <person name="Mehta A."/>
            <person name="Aluvathingal J."/>
            <person name="Nadendla S."/>
            <person name="Lowell S."/>
            <person name="Myers T."/>
            <person name="Yan Y."/>
            <person name="Sichtig H."/>
        </authorList>
    </citation>
    <scope>NUCLEOTIDE SEQUENCE [LARGE SCALE GENOMIC DNA]</scope>
    <source>
        <strain evidence="3 4">FDAARGOS_890</strain>
    </source>
</reference>
<feature type="transmembrane region" description="Helical" evidence="2">
    <location>
        <begin position="6"/>
        <end position="27"/>
    </location>
</feature>
<gene>
    <name evidence="3" type="ORF">I6G47_18000</name>
</gene>
<keyword evidence="2" id="KW-0472">Membrane</keyword>
<feature type="compositionally biased region" description="Pro residues" evidence="1">
    <location>
        <begin position="82"/>
        <end position="94"/>
    </location>
</feature>
<dbReference type="KEGG" id="dla:I6G47_18000"/>
<keyword evidence="4" id="KW-1185">Reference proteome</keyword>
<evidence type="ECO:0000313" key="4">
    <source>
        <dbReference type="Proteomes" id="UP000595064"/>
    </source>
</evidence>
<dbReference type="EMBL" id="CP065748">
    <property type="protein sequence ID" value="QPS78919.1"/>
    <property type="molecule type" value="Genomic_DNA"/>
</dbReference>
<organism evidence="3 4">
    <name type="scientific">Delftia lacustris</name>
    <dbReference type="NCBI Taxonomy" id="558537"/>
    <lineage>
        <taxon>Bacteria</taxon>
        <taxon>Pseudomonadati</taxon>
        <taxon>Pseudomonadota</taxon>
        <taxon>Betaproteobacteria</taxon>
        <taxon>Burkholderiales</taxon>
        <taxon>Comamonadaceae</taxon>
        <taxon>Delftia</taxon>
    </lineage>
</organism>